<name>A0AA43Q4X0_9GAMM</name>
<feature type="transmembrane region" description="Helical" evidence="1">
    <location>
        <begin position="205"/>
        <end position="227"/>
    </location>
</feature>
<dbReference type="AlphaFoldDB" id="A0AA43Q4X0"/>
<proteinExistence type="predicted"/>
<dbReference type="PANTHER" id="PTHR19353">
    <property type="entry name" value="FATTY ACID DESATURASE 2"/>
    <property type="match status" value="1"/>
</dbReference>
<protein>
    <submittedName>
        <fullName evidence="3">Fatty acid desaturase</fullName>
        <ecNumber evidence="3">1.14.19.-</ecNumber>
    </submittedName>
</protein>
<keyword evidence="3" id="KW-0560">Oxidoreductase</keyword>
<dbReference type="GO" id="GO:0008610">
    <property type="term" value="P:lipid biosynthetic process"/>
    <property type="evidence" value="ECO:0007669"/>
    <property type="project" value="UniProtKB-ARBA"/>
</dbReference>
<comment type="caution">
    <text evidence="3">The sequence shown here is derived from an EMBL/GenBank/DDBJ whole genome shotgun (WGS) entry which is preliminary data.</text>
</comment>
<evidence type="ECO:0000259" key="2">
    <source>
        <dbReference type="Pfam" id="PF00487"/>
    </source>
</evidence>
<dbReference type="PANTHER" id="PTHR19353:SF19">
    <property type="entry name" value="DELTA(5) FATTY ACID DESATURASE C-RELATED"/>
    <property type="match status" value="1"/>
</dbReference>
<feature type="transmembrane region" description="Helical" evidence="1">
    <location>
        <begin position="103"/>
        <end position="122"/>
    </location>
</feature>
<feature type="domain" description="Fatty acid desaturase" evidence="2">
    <location>
        <begin position="69"/>
        <end position="332"/>
    </location>
</feature>
<evidence type="ECO:0000256" key="1">
    <source>
        <dbReference type="SAM" id="Phobius"/>
    </source>
</evidence>
<evidence type="ECO:0000313" key="3">
    <source>
        <dbReference type="EMBL" id="MDI1230507.1"/>
    </source>
</evidence>
<evidence type="ECO:0000313" key="4">
    <source>
        <dbReference type="Proteomes" id="UP001160519"/>
    </source>
</evidence>
<dbReference type="Proteomes" id="UP001160519">
    <property type="component" value="Unassembled WGS sequence"/>
</dbReference>
<dbReference type="GO" id="GO:0016020">
    <property type="term" value="C:membrane"/>
    <property type="evidence" value="ECO:0007669"/>
    <property type="project" value="TreeGrafter"/>
</dbReference>
<dbReference type="InterPro" id="IPR005804">
    <property type="entry name" value="FA_desaturase_dom"/>
</dbReference>
<feature type="transmembrane region" description="Helical" evidence="1">
    <location>
        <begin position="66"/>
        <end position="83"/>
    </location>
</feature>
<keyword evidence="1" id="KW-0472">Membrane</keyword>
<keyword evidence="1" id="KW-1133">Transmembrane helix</keyword>
<dbReference type="EMBL" id="JAQSDF010000010">
    <property type="protein sequence ID" value="MDI1230507.1"/>
    <property type="molecule type" value="Genomic_DNA"/>
</dbReference>
<keyword evidence="4" id="KW-1185">Reference proteome</keyword>
<dbReference type="EC" id="1.14.19.-" evidence="3"/>
<feature type="transmembrane region" description="Helical" evidence="1">
    <location>
        <begin position="41"/>
        <end position="60"/>
    </location>
</feature>
<dbReference type="InterPro" id="IPR012171">
    <property type="entry name" value="Fatty_acid_desaturase"/>
</dbReference>
<accession>A0AA43Q4X0</accession>
<sequence>METTTQSTSVISPDKHYLNSISALKKEIKARGLYKKDTKMVLLHLCVHCIFTAAGITLFILSTHLLLTLLATALLLVGLLGIGTHTHNSAHYASTNSKKLDDLLSYFGNVVILGFSINYWQYKHNIVHHKNPNIVGHDFDFDFAPFFSVIKSEKDNTPGLHGFYYQYLQGIIFPVAIGFLAFDIQRQGLVYLLGKMRKDKTNIRYYVDLGCHILHVFLWIALPSLWFEISDVLLFYLLRNMLLSYALFFTLGASHLVPEAVFATNDQSSADFFLKQTATTINIHTNGYGNFLMSGLDYQIEHHLFVGVCYTKLPELSKLVKEFCDFNGYSHTTLGMLSSWLKVISVFYNPKPVINDLELSRPPIKTHLS</sequence>
<organism evidence="3 4">
    <name type="scientific">Candidatus Methylobacter titanis</name>
    <dbReference type="NCBI Taxonomy" id="3053457"/>
    <lineage>
        <taxon>Bacteria</taxon>
        <taxon>Pseudomonadati</taxon>
        <taxon>Pseudomonadota</taxon>
        <taxon>Gammaproteobacteria</taxon>
        <taxon>Methylococcales</taxon>
        <taxon>Methylococcaceae</taxon>
        <taxon>Methylobacter</taxon>
    </lineage>
</organism>
<gene>
    <name evidence="3" type="ORF">PSU93_05085</name>
</gene>
<feature type="transmembrane region" description="Helical" evidence="1">
    <location>
        <begin position="233"/>
        <end position="253"/>
    </location>
</feature>
<keyword evidence="1" id="KW-0812">Transmembrane</keyword>
<dbReference type="Pfam" id="PF00487">
    <property type="entry name" value="FA_desaturase"/>
    <property type="match status" value="1"/>
</dbReference>
<dbReference type="GO" id="GO:0016717">
    <property type="term" value="F:oxidoreductase activity, acting on paired donors, with oxidation of a pair of donors resulting in the reduction of molecular oxygen to two molecules of water"/>
    <property type="evidence" value="ECO:0007669"/>
    <property type="project" value="TreeGrafter"/>
</dbReference>
<reference evidence="3" key="1">
    <citation type="submission" date="2023-01" db="EMBL/GenBank/DDBJ databases">
        <title>Biogeochemical cycle of methane in antarctic sediments.</title>
        <authorList>
            <person name="Roldan D.M."/>
            <person name="Menes R.J."/>
        </authorList>
    </citation>
    <scope>NUCLEOTIDE SEQUENCE [LARGE SCALE GENOMIC DNA]</scope>
    <source>
        <strain evidence="3">K-2018 MAG008</strain>
    </source>
</reference>
<feature type="transmembrane region" description="Helical" evidence="1">
    <location>
        <begin position="164"/>
        <end position="184"/>
    </location>
</feature>